<feature type="transmembrane region" description="Helical" evidence="2">
    <location>
        <begin position="183"/>
        <end position="204"/>
    </location>
</feature>
<gene>
    <name evidence="3" type="ORF">FPZ47_26150</name>
</gene>
<feature type="region of interest" description="Disordered" evidence="1">
    <location>
        <begin position="213"/>
        <end position="247"/>
    </location>
</feature>
<dbReference type="RefSeq" id="WP_246859913.1">
    <property type="nucleotide sequence ID" value="NZ_VMQU01000202.1"/>
</dbReference>
<dbReference type="EMBL" id="VMQU01000202">
    <property type="protein sequence ID" value="TVS77834.1"/>
    <property type="molecule type" value="Genomic_DNA"/>
</dbReference>
<dbReference type="InterPro" id="IPR046112">
    <property type="entry name" value="DUF6049"/>
</dbReference>
<reference evidence="3 4" key="1">
    <citation type="submission" date="2019-07" db="EMBL/GenBank/DDBJ databases">
        <title>New Mycobacterium species.</title>
        <authorList>
            <person name="Tortoli E."/>
            <person name="Ghielmetti G."/>
            <person name="Friedel U."/>
            <person name="Trovato A."/>
        </authorList>
    </citation>
    <scope>NUCLEOTIDE SEQUENCE [LARGE SCALE GENOMIC DNA]</scope>
    <source>
        <strain evidence="3 4">16-83</strain>
    </source>
</reference>
<evidence type="ECO:0008006" key="5">
    <source>
        <dbReference type="Google" id="ProtNLM"/>
    </source>
</evidence>
<keyword evidence="2" id="KW-0812">Transmembrane</keyword>
<comment type="caution">
    <text evidence="3">The sequence shown here is derived from an EMBL/GenBank/DDBJ whole genome shotgun (WGS) entry which is preliminary data.</text>
</comment>
<dbReference type="Pfam" id="PF19516">
    <property type="entry name" value="DUF6049"/>
    <property type="match status" value="1"/>
</dbReference>
<evidence type="ECO:0000313" key="3">
    <source>
        <dbReference type="EMBL" id="TVS77834.1"/>
    </source>
</evidence>
<evidence type="ECO:0000256" key="1">
    <source>
        <dbReference type="SAM" id="MobiDB-lite"/>
    </source>
</evidence>
<dbReference type="Proteomes" id="UP000320513">
    <property type="component" value="Unassembled WGS sequence"/>
</dbReference>
<sequence length="247" mass="26741">YPPARGRFTENVTGDIAGQVGRLWGLTAALSTDERTGLTGIGYTAPLREDMLRALSQSEPPDTRNGLAEQRLGIVGTTINDLFGAVTIVNPGGSYTLATEHSPLPLALHNGLAVPIRVRLQVDAPPGMTVTDVGQIELPPGYLPLHVPIEVNFTKRVAVDVTLRTPDGLRLGDPVRLSVHSNAYGKVLFTITLSAAAVLVLLAGRRLWHRFRGQPDPADLDRPDPPHPRPTGRHDEISPRVDEEHRV</sequence>
<keyword evidence="2" id="KW-1133">Transmembrane helix</keyword>
<evidence type="ECO:0000256" key="2">
    <source>
        <dbReference type="SAM" id="Phobius"/>
    </source>
</evidence>
<proteinExistence type="predicted"/>
<accession>A0A557WX33</accession>
<evidence type="ECO:0000313" key="4">
    <source>
        <dbReference type="Proteomes" id="UP000320513"/>
    </source>
</evidence>
<keyword evidence="2" id="KW-0472">Membrane</keyword>
<feature type="non-terminal residue" evidence="3">
    <location>
        <position position="1"/>
    </location>
</feature>
<keyword evidence="4" id="KW-1185">Reference proteome</keyword>
<dbReference type="AlphaFoldDB" id="A0A557WX33"/>
<name>A0A557WX33_9MYCO</name>
<protein>
    <recommendedName>
        <fullName evidence="5">Secreted protein</fullName>
    </recommendedName>
</protein>
<organism evidence="3 4">
    <name type="scientific">Mycobacterium helveticum</name>
    <dbReference type="NCBI Taxonomy" id="2592811"/>
    <lineage>
        <taxon>Bacteria</taxon>
        <taxon>Bacillati</taxon>
        <taxon>Actinomycetota</taxon>
        <taxon>Actinomycetes</taxon>
        <taxon>Mycobacteriales</taxon>
        <taxon>Mycobacteriaceae</taxon>
        <taxon>Mycobacterium</taxon>
    </lineage>
</organism>
<feature type="compositionally biased region" description="Basic and acidic residues" evidence="1">
    <location>
        <begin position="219"/>
        <end position="247"/>
    </location>
</feature>